<dbReference type="AlphaFoldDB" id="A0A081BTN9"/>
<evidence type="ECO:0000256" key="7">
    <source>
        <dbReference type="ARBA" id="ARBA00023136"/>
    </source>
</evidence>
<feature type="domain" description="ABC transmembrane type-1" evidence="9">
    <location>
        <begin position="72"/>
        <end position="260"/>
    </location>
</feature>
<dbReference type="PROSITE" id="PS50928">
    <property type="entry name" value="ABC_TM1"/>
    <property type="match status" value="1"/>
</dbReference>
<evidence type="ECO:0000256" key="3">
    <source>
        <dbReference type="ARBA" id="ARBA00022448"/>
    </source>
</evidence>
<feature type="transmembrane region" description="Helical" evidence="8">
    <location>
        <begin position="76"/>
        <end position="98"/>
    </location>
</feature>
<feature type="transmembrane region" description="Helical" evidence="8">
    <location>
        <begin position="110"/>
        <end position="134"/>
    </location>
</feature>
<accession>A0A081BTN9</accession>
<sequence length="267" mass="29653">MKQIAQSPAIQSKFQKRTLTTWAILMYAFLYLPIFTLIVFSFNNSRSGVVWKGFTLDWYRKLLSDASIAIALENSLIIAVVTTVISTVIGTMAALAMHKYRFRWKIVWNGIVYMPVIIPEIVVGVSLLSFFALLKIGLGLTTITIAHIAFCVSYVIIVVQARLHGFDRRMEEASMDLGANRYKTFFYVTLPIIAPGIISAALLCFTLSIDDFVITFFTQGPNSTTLPVKIYSMVKFGVTPVVNAISTLFLVVTTAAVILITRLEKGG</sequence>
<organism evidence="10">
    <name type="scientific">Vecturithrix granuli</name>
    <dbReference type="NCBI Taxonomy" id="1499967"/>
    <lineage>
        <taxon>Bacteria</taxon>
        <taxon>Candidatus Moduliflexota</taxon>
        <taxon>Candidatus Vecturitrichia</taxon>
        <taxon>Candidatus Vecturitrichales</taxon>
        <taxon>Candidatus Vecturitrichaceae</taxon>
        <taxon>Candidatus Vecturithrix</taxon>
    </lineage>
</organism>
<keyword evidence="5 8" id="KW-0812">Transmembrane</keyword>
<dbReference type="PANTHER" id="PTHR43848:SF2">
    <property type="entry name" value="PUTRESCINE TRANSPORT SYSTEM PERMEASE PROTEIN POTI"/>
    <property type="match status" value="1"/>
</dbReference>
<evidence type="ECO:0000256" key="2">
    <source>
        <dbReference type="ARBA" id="ARBA00007069"/>
    </source>
</evidence>
<evidence type="ECO:0000256" key="8">
    <source>
        <dbReference type="RuleBase" id="RU363032"/>
    </source>
</evidence>
<keyword evidence="3 8" id="KW-0813">Transport</keyword>
<dbReference type="InterPro" id="IPR035906">
    <property type="entry name" value="MetI-like_sf"/>
</dbReference>
<dbReference type="CDD" id="cd06261">
    <property type="entry name" value="TM_PBP2"/>
    <property type="match status" value="1"/>
</dbReference>
<comment type="subcellular location">
    <subcellularLocation>
        <location evidence="1 8">Cell membrane</location>
        <topology evidence="1 8">Multi-pass membrane protein</topology>
    </subcellularLocation>
</comment>
<dbReference type="HOGENOM" id="CLU_016047_3_0_0"/>
<dbReference type="STRING" id="1499967.U27_02651"/>
<evidence type="ECO:0000256" key="5">
    <source>
        <dbReference type="ARBA" id="ARBA00022692"/>
    </source>
</evidence>
<dbReference type="eggNOG" id="COG1177">
    <property type="taxonomic scope" value="Bacteria"/>
</dbReference>
<feature type="transmembrane region" description="Helical" evidence="8">
    <location>
        <begin position="241"/>
        <end position="261"/>
    </location>
</feature>
<dbReference type="Proteomes" id="UP000030661">
    <property type="component" value="Unassembled WGS sequence"/>
</dbReference>
<keyword evidence="7 8" id="KW-0472">Membrane</keyword>
<evidence type="ECO:0000259" key="9">
    <source>
        <dbReference type="PROSITE" id="PS50928"/>
    </source>
</evidence>
<feature type="transmembrane region" description="Helical" evidence="8">
    <location>
        <begin position="140"/>
        <end position="163"/>
    </location>
</feature>
<dbReference type="GO" id="GO:0005886">
    <property type="term" value="C:plasma membrane"/>
    <property type="evidence" value="ECO:0007669"/>
    <property type="project" value="UniProtKB-SubCell"/>
</dbReference>
<reference evidence="10" key="1">
    <citation type="journal article" date="2015" name="PeerJ">
        <title>First genomic representation of candidate bacterial phylum KSB3 points to enhanced environmental sensing as a trigger of wastewater bulking.</title>
        <authorList>
            <person name="Sekiguchi Y."/>
            <person name="Ohashi A."/>
            <person name="Parks D.H."/>
            <person name="Yamauchi T."/>
            <person name="Tyson G.W."/>
            <person name="Hugenholtz P."/>
        </authorList>
    </citation>
    <scope>NUCLEOTIDE SEQUENCE [LARGE SCALE GENOMIC DNA]</scope>
</reference>
<evidence type="ECO:0000256" key="1">
    <source>
        <dbReference type="ARBA" id="ARBA00004651"/>
    </source>
</evidence>
<dbReference type="GO" id="GO:0055085">
    <property type="term" value="P:transmembrane transport"/>
    <property type="evidence" value="ECO:0007669"/>
    <property type="project" value="InterPro"/>
</dbReference>
<dbReference type="Gene3D" id="1.10.3720.10">
    <property type="entry name" value="MetI-like"/>
    <property type="match status" value="1"/>
</dbReference>
<protein>
    <submittedName>
        <fullName evidence="10">Binding-protein-dependent transport systems inner membrane component</fullName>
    </submittedName>
</protein>
<evidence type="ECO:0000313" key="10">
    <source>
        <dbReference type="EMBL" id="GAK55694.1"/>
    </source>
</evidence>
<evidence type="ECO:0000313" key="11">
    <source>
        <dbReference type="Proteomes" id="UP000030661"/>
    </source>
</evidence>
<dbReference type="InterPro" id="IPR000515">
    <property type="entry name" value="MetI-like"/>
</dbReference>
<evidence type="ECO:0000256" key="6">
    <source>
        <dbReference type="ARBA" id="ARBA00022989"/>
    </source>
</evidence>
<evidence type="ECO:0000256" key="4">
    <source>
        <dbReference type="ARBA" id="ARBA00022475"/>
    </source>
</evidence>
<proteinExistence type="inferred from homology"/>
<dbReference type="SUPFAM" id="SSF161098">
    <property type="entry name" value="MetI-like"/>
    <property type="match status" value="1"/>
</dbReference>
<dbReference type="Pfam" id="PF00528">
    <property type="entry name" value="BPD_transp_1"/>
    <property type="match status" value="1"/>
</dbReference>
<keyword evidence="4" id="KW-1003">Cell membrane</keyword>
<keyword evidence="11" id="KW-1185">Reference proteome</keyword>
<dbReference type="PANTHER" id="PTHR43848">
    <property type="entry name" value="PUTRESCINE TRANSPORT SYSTEM PERMEASE PROTEIN POTI"/>
    <property type="match status" value="1"/>
</dbReference>
<keyword evidence="6 8" id="KW-1133">Transmembrane helix</keyword>
<name>A0A081BTN9_VECG1</name>
<dbReference type="InterPro" id="IPR051789">
    <property type="entry name" value="Bact_Polyamine_Transport"/>
</dbReference>
<dbReference type="EMBL" id="DF820464">
    <property type="protein sequence ID" value="GAK55694.1"/>
    <property type="molecule type" value="Genomic_DNA"/>
</dbReference>
<gene>
    <name evidence="10" type="ORF">U27_02651</name>
</gene>
<comment type="similarity">
    <text evidence="2">Belongs to the binding-protein-dependent transport system permease family. CysTW subfamily.</text>
</comment>
<feature type="transmembrane region" description="Helical" evidence="8">
    <location>
        <begin position="21"/>
        <end position="42"/>
    </location>
</feature>
<feature type="transmembrane region" description="Helical" evidence="8">
    <location>
        <begin position="184"/>
        <end position="209"/>
    </location>
</feature>